<gene>
    <name evidence="2" type="ORF">clem_13320</name>
</gene>
<name>A0A222P5V9_9GAMM</name>
<organism evidence="2 3">
    <name type="scientific">Legionella clemsonensis</name>
    <dbReference type="NCBI Taxonomy" id="1867846"/>
    <lineage>
        <taxon>Bacteria</taxon>
        <taxon>Pseudomonadati</taxon>
        <taxon>Pseudomonadota</taxon>
        <taxon>Gammaproteobacteria</taxon>
        <taxon>Legionellales</taxon>
        <taxon>Legionellaceae</taxon>
        <taxon>Legionella</taxon>
    </lineage>
</organism>
<dbReference type="Proteomes" id="UP000201728">
    <property type="component" value="Chromosome"/>
</dbReference>
<keyword evidence="3" id="KW-1185">Reference proteome</keyword>
<dbReference type="Gene3D" id="3.30.2430.10">
    <property type="entry name" value="phosphothreonine lyase"/>
    <property type="match status" value="1"/>
</dbReference>
<evidence type="ECO:0000313" key="3">
    <source>
        <dbReference type="Proteomes" id="UP000201728"/>
    </source>
</evidence>
<reference evidence="3" key="1">
    <citation type="submission" date="2016-07" db="EMBL/GenBank/DDBJ databases">
        <authorList>
            <person name="Florea S."/>
            <person name="Webb J.S."/>
            <person name="Jaromczyk J."/>
            <person name="Schardl C.L."/>
        </authorList>
    </citation>
    <scope>NUCLEOTIDE SEQUENCE [LARGE SCALE GENOMIC DNA]</scope>
    <source>
        <strain evidence="3">CDC-D5610</strain>
    </source>
</reference>
<feature type="coiled-coil region" evidence="1">
    <location>
        <begin position="89"/>
        <end position="123"/>
    </location>
</feature>
<dbReference type="KEGG" id="lcd:clem_13320"/>
<proteinExistence type="predicted"/>
<dbReference type="InterPro" id="IPR038498">
    <property type="entry name" value="OspF/SpvC_sf"/>
</dbReference>
<protein>
    <submittedName>
        <fullName evidence="2">Uncharacterized protein</fullName>
    </submittedName>
</protein>
<evidence type="ECO:0000256" key="1">
    <source>
        <dbReference type="SAM" id="Coils"/>
    </source>
</evidence>
<dbReference type="EMBL" id="CP016397">
    <property type="protein sequence ID" value="ASQ47197.1"/>
    <property type="molecule type" value="Genomic_DNA"/>
</dbReference>
<keyword evidence="1" id="KW-0175">Coiled coil</keyword>
<evidence type="ECO:0000313" key="2">
    <source>
        <dbReference type="EMBL" id="ASQ47197.1"/>
    </source>
</evidence>
<accession>A0A222P5V9</accession>
<sequence>MKYSELINPEALIPLESNFNKKYILIRSFNGSSFIYFRPRNLLKTPLYRKVDTNWKARLSIHSDDLNKAWDIIFPILCQKNTLFKVTNYNAIEKFKNDRQRKLDELEREYKQLQHNFNSQDINFLSSKYYKLSQELKSYSYSQWRLIAAVQKYYNKLLHFFYLLNPNKEMLFTRIMHTYECLIERRKQKVENALRFFDGMQFTLYILPGQEKQCQDMLEEIEVHLVREKIKAGIVHSTDRKIGIYSSIRHPGKTCYHKATDPNLETYNPDNINDPFSFLTTLSPTEIMQDEEVKEILKQSTSAQGLVALLQTKKFVAPSIFKALAGQKENIVSYIKAAPLESQQKLIEECLNKSTNLGRLFRVQRGFFTPKLGSGTLKQIENIQLTIK</sequence>
<dbReference type="AlphaFoldDB" id="A0A222P5V9"/>